<accession>A0A2I2G002</accession>
<keyword evidence="1" id="KW-1133">Transmembrane helix</keyword>
<dbReference type="Gene3D" id="3.40.309.10">
    <property type="entry name" value="Aldehyde Dehydrogenase, Chain A, domain 2"/>
    <property type="match status" value="1"/>
</dbReference>
<dbReference type="Pfam" id="PF00171">
    <property type="entry name" value="Aldedh"/>
    <property type="match status" value="1"/>
</dbReference>
<dbReference type="PANTHER" id="PTHR43111">
    <property type="entry name" value="ALDEHYDE DEHYDROGENASE B-RELATED"/>
    <property type="match status" value="1"/>
</dbReference>
<proteinExistence type="predicted"/>
<dbReference type="GeneID" id="36552357"/>
<dbReference type="InterPro" id="IPR015590">
    <property type="entry name" value="Aldehyde_DH_dom"/>
</dbReference>
<feature type="transmembrane region" description="Helical" evidence="1">
    <location>
        <begin position="451"/>
        <end position="474"/>
    </location>
</feature>
<dbReference type="Proteomes" id="UP000234275">
    <property type="component" value="Unassembled WGS sequence"/>
</dbReference>
<gene>
    <name evidence="3" type="ORF">P170DRAFT_364724</name>
</gene>
<dbReference type="Gene3D" id="3.40.605.10">
    <property type="entry name" value="Aldehyde Dehydrogenase, Chain A, domain 1"/>
    <property type="match status" value="1"/>
</dbReference>
<evidence type="ECO:0000313" key="4">
    <source>
        <dbReference type="Proteomes" id="UP000234275"/>
    </source>
</evidence>
<dbReference type="InterPro" id="IPR016162">
    <property type="entry name" value="Ald_DH_N"/>
</dbReference>
<evidence type="ECO:0000256" key="1">
    <source>
        <dbReference type="SAM" id="Phobius"/>
    </source>
</evidence>
<dbReference type="GO" id="GO:0016620">
    <property type="term" value="F:oxidoreductase activity, acting on the aldehyde or oxo group of donors, NAD or NADP as acceptor"/>
    <property type="evidence" value="ECO:0007669"/>
    <property type="project" value="InterPro"/>
</dbReference>
<dbReference type="EMBL" id="MSFO01000007">
    <property type="protein sequence ID" value="PLB46156.1"/>
    <property type="molecule type" value="Genomic_DNA"/>
</dbReference>
<dbReference type="AlphaFoldDB" id="A0A2I2G002"/>
<evidence type="ECO:0000259" key="2">
    <source>
        <dbReference type="Pfam" id="PF00171"/>
    </source>
</evidence>
<dbReference type="SUPFAM" id="SSF53720">
    <property type="entry name" value="ALDH-like"/>
    <property type="match status" value="1"/>
</dbReference>
<name>A0A2I2G002_9EURO</name>
<dbReference type="InterPro" id="IPR016163">
    <property type="entry name" value="Ald_DH_C"/>
</dbReference>
<comment type="caution">
    <text evidence="3">The sequence shown here is derived from an EMBL/GenBank/DDBJ whole genome shotgun (WGS) entry which is preliminary data.</text>
</comment>
<keyword evidence="4" id="KW-1185">Reference proteome</keyword>
<feature type="domain" description="Aldehyde dehydrogenase" evidence="2">
    <location>
        <begin position="23"/>
        <end position="255"/>
    </location>
</feature>
<sequence>MVTTHPFPRLLAASIDGRCHNTRYRQSQLQCLQSALVHHVEELKKSIQSDSGHSAGEVSAEICLALQELRTHYLSLDLQRDLEAEYRVANGRDNLDGKRGVGIVYIAPCTHTLFFSVVSALSAAVAAGNCVILEVCIQLSQTTMTLPTLLRKILTTSLDADTFAISEERPDASFLTLPQVLPILQTESSNTAQYLSASPTARTIAVVDRTANIASATEQLVAARFAFGGHSPYSPDVVLVNEFVMKEFIEAVIQQSGRYLAPETAARNPRGRPAGASVLDLAFKEKGARVVVSGSGWGVVDVLDRESALLQKMNEKVLLVHSVTSLDDAIDFGNSMTPLAATYAFAAPSSAKYLTQFIDAHISWINHVPTDMLIGPQIPTNTPFPSQTRYSTDLLQLPRPQIAQETRKAAIVRAALSSSPESATVWNAALAPLPGTGQRAGRKIGFFEQGIITGGVITLFSVVVSLGTLGYYALGVVRRVR</sequence>
<evidence type="ECO:0000313" key="3">
    <source>
        <dbReference type="EMBL" id="PLB46156.1"/>
    </source>
</evidence>
<dbReference type="VEuPathDB" id="FungiDB:P170DRAFT_364724"/>
<dbReference type="OrthoDB" id="5596991at2759"/>
<dbReference type="RefSeq" id="XP_024701458.1">
    <property type="nucleotide sequence ID" value="XM_024844657.1"/>
</dbReference>
<keyword evidence="1" id="KW-0472">Membrane</keyword>
<dbReference type="PANTHER" id="PTHR43111:SF1">
    <property type="entry name" value="ALDEHYDE DEHYDROGENASE B-RELATED"/>
    <property type="match status" value="1"/>
</dbReference>
<dbReference type="InterPro" id="IPR016161">
    <property type="entry name" value="Ald_DH/histidinol_DH"/>
</dbReference>
<reference evidence="3 4" key="1">
    <citation type="submission" date="2016-12" db="EMBL/GenBank/DDBJ databases">
        <title>The genomes of Aspergillus section Nigri reveals drivers in fungal speciation.</title>
        <authorList>
            <consortium name="DOE Joint Genome Institute"/>
            <person name="Vesth T.C."/>
            <person name="Nybo J."/>
            <person name="Theobald S."/>
            <person name="Brandl J."/>
            <person name="Frisvad J.C."/>
            <person name="Nielsen K.F."/>
            <person name="Lyhne E.K."/>
            <person name="Kogle M.E."/>
            <person name="Kuo A."/>
            <person name="Riley R."/>
            <person name="Clum A."/>
            <person name="Nolan M."/>
            <person name="Lipzen A."/>
            <person name="Salamov A."/>
            <person name="Henrissat B."/>
            <person name="Wiebenga A."/>
            <person name="De Vries R.P."/>
            <person name="Grigoriev I.V."/>
            <person name="Mortensen U.H."/>
            <person name="Andersen M.R."/>
            <person name="Baker S.E."/>
        </authorList>
    </citation>
    <scope>NUCLEOTIDE SEQUENCE [LARGE SCALE GENOMIC DNA]</scope>
    <source>
        <strain evidence="3 4">IBT 23096</strain>
    </source>
</reference>
<protein>
    <submittedName>
        <fullName evidence="3">ALDH-like protein</fullName>
    </submittedName>
</protein>
<keyword evidence="1" id="KW-0812">Transmembrane</keyword>
<dbReference type="STRING" id="1392250.A0A2I2G002"/>
<organism evidence="3 4">
    <name type="scientific">Aspergillus steynii IBT 23096</name>
    <dbReference type="NCBI Taxonomy" id="1392250"/>
    <lineage>
        <taxon>Eukaryota</taxon>
        <taxon>Fungi</taxon>
        <taxon>Dikarya</taxon>
        <taxon>Ascomycota</taxon>
        <taxon>Pezizomycotina</taxon>
        <taxon>Eurotiomycetes</taxon>
        <taxon>Eurotiomycetidae</taxon>
        <taxon>Eurotiales</taxon>
        <taxon>Aspergillaceae</taxon>
        <taxon>Aspergillus</taxon>
        <taxon>Aspergillus subgen. Circumdati</taxon>
    </lineage>
</organism>